<dbReference type="GeneID" id="106806018"/>
<evidence type="ECO:0000313" key="2">
    <source>
        <dbReference type="RefSeq" id="XP_014663331.1"/>
    </source>
</evidence>
<evidence type="ECO:0000313" key="1">
    <source>
        <dbReference type="Proteomes" id="UP000695022"/>
    </source>
</evidence>
<keyword evidence="1" id="KW-1185">Reference proteome</keyword>
<accession>A0ABM1DTR0</accession>
<proteinExistence type="predicted"/>
<organism evidence="1 2">
    <name type="scientific">Priapulus caudatus</name>
    <name type="common">Priapulid worm</name>
    <dbReference type="NCBI Taxonomy" id="37621"/>
    <lineage>
        <taxon>Eukaryota</taxon>
        <taxon>Metazoa</taxon>
        <taxon>Ecdysozoa</taxon>
        <taxon>Scalidophora</taxon>
        <taxon>Priapulida</taxon>
        <taxon>Priapulimorpha</taxon>
        <taxon>Priapulimorphida</taxon>
        <taxon>Priapulidae</taxon>
        <taxon>Priapulus</taxon>
    </lineage>
</organism>
<gene>
    <name evidence="2" type="primary">LOC106806018</name>
</gene>
<dbReference type="Proteomes" id="UP000695022">
    <property type="component" value="Unplaced"/>
</dbReference>
<dbReference type="RefSeq" id="XP_014663331.1">
    <property type="nucleotide sequence ID" value="XM_014807845.1"/>
</dbReference>
<name>A0ABM1DTR0_PRICU</name>
<sequence length="574" mass="65757">MATLEMKSYISNWVKRELVIDEQGYLTAHDVFTNFMKSCSNPTVSKVLFGTRIKLVFPGITSSVKRKGKTNVRIYRGVSYRHQQPEDTISLHDIALRMKPNWCQVVAKNDSSIKIMSSVGNGIINQQRVVKELEVYRNGHWNLCFGVVCVLTSGQTSLLSPGDGMFRVQDVDNLLRMVDNAEICKGLPLGVSTTGLQPVERFQTAEGEPEEIRQRARTCLWLKPALAHGTSCRACNRRLRYLRKAATLKPLHTKLSTEAMGKIRYVAGRCVAKLTSKHHNSWRRLMYAEGSRQKKLCKSTVETLNYLDCLTASYADLHKTSEMPETLEETARKQNIRQSLYNISDNAFRFFLLLEKHRVHLETKGRFDVEQQDVISVVEAQLLDTAELKETWRALFLSTDVTESASLDTLFRKIVHSFVLVASNYFRKDLIRSYGQKKMESHRRQIQMRHQKEKDLTAKLSSAKIAADTSKRKQVTHLQLQSILKSNPNFFSARTYSKEELKTFFKAYTLPWQTRRLKTQLAEDLCAKILAVDNMSEPNGMRLEHLHPSARLQISCQRLVMSHSLVPLAFNTIH</sequence>
<reference evidence="2" key="1">
    <citation type="submission" date="2025-08" db="UniProtKB">
        <authorList>
            <consortium name="RefSeq"/>
        </authorList>
    </citation>
    <scope>IDENTIFICATION</scope>
</reference>
<protein>
    <submittedName>
        <fullName evidence="2">Uncharacterized protein LOC106806018</fullName>
    </submittedName>
</protein>